<dbReference type="Proteomes" id="UP000315128">
    <property type="component" value="Chromosome"/>
</dbReference>
<dbReference type="InterPro" id="IPR018060">
    <property type="entry name" value="HTH_AraC"/>
</dbReference>
<sequence>MQSELENIYHSKINNLNFLLVDIAYRKPHLHFDMEVSFVLEGKGKIRTQEQEFTIQAGQGIIFNSCQIHEFISEQAMKVLVVQFSTTILEIIFPQLDRTNFESRPFDLENNPEVLYFILQAALSYFEEGTHSPLRVHGYTSLVLDGLMEICNYDILSAAQQNKLMDLQERIQRISSYIHEHYTSKISLDDLATREGFSRTYFSHFFKNNFGITFKEYLDNLRCEKARTLLASTNENLLTISYICGFSDIRTLNNAFSKCYGVSPRDYRRNNLNSSVNLKMSFNQDEIDNQKMYDDKESFDLLQDYLEARFTNFRLNSTTLHHQ</sequence>
<dbReference type="CDD" id="cd02208">
    <property type="entry name" value="cupin_RmlC-like"/>
    <property type="match status" value="1"/>
</dbReference>
<keyword evidence="3" id="KW-0804">Transcription</keyword>
<evidence type="ECO:0000313" key="5">
    <source>
        <dbReference type="EMBL" id="QDK70579.1"/>
    </source>
</evidence>
<gene>
    <name evidence="5" type="ORF">FLP15_04575</name>
</gene>
<dbReference type="Gene3D" id="1.10.10.60">
    <property type="entry name" value="Homeodomain-like"/>
    <property type="match status" value="2"/>
</dbReference>
<dbReference type="InterPro" id="IPR014710">
    <property type="entry name" value="RmlC-like_jellyroll"/>
</dbReference>
<evidence type="ECO:0000313" key="6">
    <source>
        <dbReference type="Proteomes" id="UP000315128"/>
    </source>
</evidence>
<accession>A0A514Z7L3</accession>
<evidence type="ECO:0000259" key="4">
    <source>
        <dbReference type="PROSITE" id="PS01124"/>
    </source>
</evidence>
<evidence type="ECO:0000256" key="2">
    <source>
        <dbReference type="ARBA" id="ARBA00023125"/>
    </source>
</evidence>
<name>A0A514Z7L3_9LACT</name>
<dbReference type="PANTHER" id="PTHR43280:SF2">
    <property type="entry name" value="HTH-TYPE TRANSCRIPTIONAL REGULATOR EXSA"/>
    <property type="match status" value="1"/>
</dbReference>
<organism evidence="5 6">
    <name type="scientific">Lactococcus protaetiae</name>
    <dbReference type="NCBI Taxonomy" id="2592653"/>
    <lineage>
        <taxon>Bacteria</taxon>
        <taxon>Bacillati</taxon>
        <taxon>Bacillota</taxon>
        <taxon>Bacilli</taxon>
        <taxon>Lactobacillales</taxon>
        <taxon>Streptococcaceae</taxon>
        <taxon>Lactococcus</taxon>
    </lineage>
</organism>
<proteinExistence type="predicted"/>
<dbReference type="SMART" id="SM00342">
    <property type="entry name" value="HTH_ARAC"/>
    <property type="match status" value="1"/>
</dbReference>
<evidence type="ECO:0000256" key="1">
    <source>
        <dbReference type="ARBA" id="ARBA00023015"/>
    </source>
</evidence>
<dbReference type="GO" id="GO:0003700">
    <property type="term" value="F:DNA-binding transcription factor activity"/>
    <property type="evidence" value="ECO:0007669"/>
    <property type="project" value="InterPro"/>
</dbReference>
<keyword evidence="1" id="KW-0805">Transcription regulation</keyword>
<evidence type="ECO:0000256" key="3">
    <source>
        <dbReference type="ARBA" id="ARBA00023163"/>
    </source>
</evidence>
<dbReference type="EMBL" id="CP041356">
    <property type="protein sequence ID" value="QDK70579.1"/>
    <property type="molecule type" value="Genomic_DNA"/>
</dbReference>
<dbReference type="KEGG" id="lack:FLP15_04575"/>
<keyword evidence="6" id="KW-1185">Reference proteome</keyword>
<dbReference type="Pfam" id="PF07883">
    <property type="entry name" value="Cupin_2"/>
    <property type="match status" value="1"/>
</dbReference>
<dbReference type="SUPFAM" id="SSF51182">
    <property type="entry name" value="RmlC-like cupins"/>
    <property type="match status" value="1"/>
</dbReference>
<reference evidence="5 6" key="1">
    <citation type="submission" date="2019-07" db="EMBL/GenBank/DDBJ databases">
        <title>Genome sequencing of KACC 19320.</title>
        <authorList>
            <person name="Heo J."/>
            <person name="Kim S.-J."/>
            <person name="Kim J.-S."/>
            <person name="Hong S.-B."/>
            <person name="Kwon S.-W."/>
        </authorList>
    </citation>
    <scope>NUCLEOTIDE SEQUENCE [LARGE SCALE GENOMIC DNA]</scope>
    <source>
        <strain evidence="5 6">KACC 19320</strain>
    </source>
</reference>
<dbReference type="InterPro" id="IPR011051">
    <property type="entry name" value="RmlC_Cupin_sf"/>
</dbReference>
<dbReference type="Gene3D" id="2.60.120.10">
    <property type="entry name" value="Jelly Rolls"/>
    <property type="match status" value="1"/>
</dbReference>
<protein>
    <submittedName>
        <fullName evidence="5">AraC family transcriptional regulator</fullName>
    </submittedName>
</protein>
<dbReference type="PROSITE" id="PS01124">
    <property type="entry name" value="HTH_ARAC_FAMILY_2"/>
    <property type="match status" value="1"/>
</dbReference>
<dbReference type="OrthoDB" id="9813413at2"/>
<dbReference type="SUPFAM" id="SSF46689">
    <property type="entry name" value="Homeodomain-like"/>
    <property type="match status" value="2"/>
</dbReference>
<dbReference type="AlphaFoldDB" id="A0A514Z7L3"/>
<dbReference type="Pfam" id="PF12833">
    <property type="entry name" value="HTH_18"/>
    <property type="match status" value="1"/>
</dbReference>
<dbReference type="GO" id="GO:0043565">
    <property type="term" value="F:sequence-specific DNA binding"/>
    <property type="evidence" value="ECO:0007669"/>
    <property type="project" value="InterPro"/>
</dbReference>
<dbReference type="PANTHER" id="PTHR43280">
    <property type="entry name" value="ARAC-FAMILY TRANSCRIPTIONAL REGULATOR"/>
    <property type="match status" value="1"/>
</dbReference>
<feature type="domain" description="HTH araC/xylS-type" evidence="4">
    <location>
        <begin position="172"/>
        <end position="270"/>
    </location>
</feature>
<keyword evidence="2" id="KW-0238">DNA-binding</keyword>
<dbReference type="InterPro" id="IPR009057">
    <property type="entry name" value="Homeodomain-like_sf"/>
</dbReference>
<dbReference type="InterPro" id="IPR013096">
    <property type="entry name" value="Cupin_2"/>
</dbReference>